<evidence type="ECO:0000256" key="1">
    <source>
        <dbReference type="SAM" id="Coils"/>
    </source>
</evidence>
<sequence>MSDSSTRDLAIKRDKKPKKDIVNIGSYEEIRSASSSSRESIPKNVSPPREYPPDTFYSKDSRIPISVSEKHQRKKEDEAVESKLRGLSKENELLKSKYDKLLKHEVDLSREIGNLKEEILKLEAEGSKDEKLELTKHLGTLKNEINQLNKKITNKNDTIEELELLISEKNLEIVNLKNQVEKVQQNYENHLKECNESKINVSKDMSRIESEYKTMVKDLNDQNQILKDKLNQAYEEIEILKSNNKDSHETIENTKNNHQEELENLRNEKNAELKAMKELNSKQNKRIKELEAEINIKLKSDASIKVTELDAREFTLVRQEERLKSLMASIKDYYEEKHKELTERELSFSKILQDYKMDSSEIKSFKDNKQELSKNSVNKKSANSKNRTPSPSKKSNASDSNSPLKFSLFSSSRPTSQMDNSFFEKSKSFKSSGKQNNGTPNFYPIQVSDDDSLFDEPLTLASLVPIPRQLKETGTLTSPNPVKNEATNTFSNSKSEATNTINDSNVNENDLQRVIYQLSENLSFKLSQIESRLSESRYQKPHSMISPEAQKVLKKLDLCI</sequence>
<keyword evidence="4" id="KW-1185">Reference proteome</keyword>
<feature type="compositionally biased region" description="Polar residues" evidence="2">
    <location>
        <begin position="472"/>
        <end position="504"/>
    </location>
</feature>
<dbReference type="OrthoDB" id="2436455at2759"/>
<name>A0A075AXB8_ROZAC</name>
<dbReference type="HOGENOM" id="CLU_486750_0_0_1"/>
<organism evidence="3 4">
    <name type="scientific">Rozella allomycis (strain CSF55)</name>
    <dbReference type="NCBI Taxonomy" id="988480"/>
    <lineage>
        <taxon>Eukaryota</taxon>
        <taxon>Fungi</taxon>
        <taxon>Fungi incertae sedis</taxon>
        <taxon>Cryptomycota</taxon>
        <taxon>Cryptomycota incertae sedis</taxon>
        <taxon>Rozella</taxon>
    </lineage>
</organism>
<gene>
    <name evidence="3" type="ORF">O9G_001138</name>
</gene>
<dbReference type="EMBL" id="KE561071">
    <property type="protein sequence ID" value="EPZ33169.1"/>
    <property type="molecule type" value="Genomic_DNA"/>
</dbReference>
<evidence type="ECO:0000313" key="3">
    <source>
        <dbReference type="EMBL" id="EPZ33169.1"/>
    </source>
</evidence>
<accession>A0A075AXB8</accession>
<dbReference type="Proteomes" id="UP000030755">
    <property type="component" value="Unassembled WGS sequence"/>
</dbReference>
<feature type="region of interest" description="Disordered" evidence="2">
    <location>
        <begin position="366"/>
        <end position="418"/>
    </location>
</feature>
<keyword evidence="1" id="KW-0175">Coiled coil</keyword>
<protein>
    <submittedName>
        <fullName evidence="3">Uncharacterized protein</fullName>
    </submittedName>
</protein>
<feature type="region of interest" description="Disordered" evidence="2">
    <location>
        <begin position="471"/>
        <end position="504"/>
    </location>
</feature>
<feature type="region of interest" description="Disordered" evidence="2">
    <location>
        <begin position="30"/>
        <end position="81"/>
    </location>
</feature>
<evidence type="ECO:0000256" key="2">
    <source>
        <dbReference type="SAM" id="MobiDB-lite"/>
    </source>
</evidence>
<proteinExistence type="predicted"/>
<evidence type="ECO:0000313" key="4">
    <source>
        <dbReference type="Proteomes" id="UP000030755"/>
    </source>
</evidence>
<dbReference type="STRING" id="988480.A0A075AXB8"/>
<dbReference type="AlphaFoldDB" id="A0A075AXB8"/>
<feature type="compositionally biased region" description="Polar residues" evidence="2">
    <location>
        <begin position="387"/>
        <end position="418"/>
    </location>
</feature>
<reference evidence="3 4" key="1">
    <citation type="journal article" date="2013" name="Curr. Biol.">
        <title>Shared signatures of parasitism and phylogenomics unite Cryptomycota and microsporidia.</title>
        <authorList>
            <person name="James T.Y."/>
            <person name="Pelin A."/>
            <person name="Bonen L."/>
            <person name="Ahrendt S."/>
            <person name="Sain D."/>
            <person name="Corradi N."/>
            <person name="Stajich J.E."/>
        </authorList>
    </citation>
    <scope>NUCLEOTIDE SEQUENCE [LARGE SCALE GENOMIC DNA]</scope>
    <source>
        <strain evidence="3 4">CSF55</strain>
    </source>
</reference>
<dbReference type="Gene3D" id="1.10.287.1490">
    <property type="match status" value="1"/>
</dbReference>
<feature type="coiled-coil region" evidence="1">
    <location>
        <begin position="84"/>
        <end position="336"/>
    </location>
</feature>
<feature type="compositionally biased region" description="Low complexity" evidence="2">
    <location>
        <begin position="373"/>
        <end position="386"/>
    </location>
</feature>
<feature type="compositionally biased region" description="Basic and acidic residues" evidence="2">
    <location>
        <begin position="57"/>
        <end position="81"/>
    </location>
</feature>